<dbReference type="GO" id="GO:0015990">
    <property type="term" value="P:electron transport coupled proton transport"/>
    <property type="evidence" value="ECO:0007669"/>
    <property type="project" value="TreeGrafter"/>
</dbReference>
<keyword evidence="4 5" id="KW-0472">Membrane</keyword>
<keyword evidence="7" id="KW-0830">Ubiquinone</keyword>
<dbReference type="InterPro" id="IPR001516">
    <property type="entry name" value="Proton_antipo_N"/>
</dbReference>
<evidence type="ECO:0000259" key="6">
    <source>
        <dbReference type="Pfam" id="PF00662"/>
    </source>
</evidence>
<reference evidence="7 8" key="1">
    <citation type="submission" date="2016-10" db="EMBL/GenBank/DDBJ databases">
        <authorList>
            <person name="de Groot N.N."/>
        </authorList>
    </citation>
    <scope>NUCLEOTIDE SEQUENCE [LARGE SCALE GENOMIC DNA]</scope>
    <source>
        <strain evidence="7 8">NE2</strain>
    </source>
</reference>
<feature type="transmembrane region" description="Helical" evidence="5">
    <location>
        <begin position="79"/>
        <end position="102"/>
    </location>
</feature>
<evidence type="ECO:0000256" key="4">
    <source>
        <dbReference type="ARBA" id="ARBA00023136"/>
    </source>
</evidence>
<evidence type="ECO:0000256" key="2">
    <source>
        <dbReference type="ARBA" id="ARBA00022692"/>
    </source>
</evidence>
<feature type="transmembrane region" description="Helical" evidence="5">
    <location>
        <begin position="114"/>
        <end position="135"/>
    </location>
</feature>
<sequence>MPSYLFYLAPLAAPVPLLISAAIGFLDKGRRPKILPKLAEAAALLALVAALAAAAALIVHRPGVSPAIGLYGVGLSVRLDAVSVAMLLLVTFIGWVVVRYAGIYLDGEARQGPFTGWLCLTLASVLLLVAAGNLFQLVLQTGVAAAAKTDGRAGDGVLTVDEWEAGEKIVLPNHEVFQLAAGTLDPVAGIGDLIIVSNYAHINPRNLVITVSGSALLARRLNRPENHSEIVVLTGQAVDPSTLPQPVIVQPDASFRKIVGTLFAAHLLPAPPIDPDREFAALPDPNIIDQMLRGARLFKVKGSSAEPVALEGQYLITRGKSIKAEAIASLEGRLIVGIDEDGARYFKRLRCHGMIVVLESLNPDGSTAAEILSLDCSHALPKITEALEVIGVLFELPSAKEVSALS</sequence>
<keyword evidence="8" id="KW-1185">Reference proteome</keyword>
<keyword evidence="3 5" id="KW-1133">Transmembrane helix</keyword>
<organism evidence="7 8">
    <name type="scientific">Methylocapsa palsarum</name>
    <dbReference type="NCBI Taxonomy" id="1612308"/>
    <lineage>
        <taxon>Bacteria</taxon>
        <taxon>Pseudomonadati</taxon>
        <taxon>Pseudomonadota</taxon>
        <taxon>Alphaproteobacteria</taxon>
        <taxon>Hyphomicrobiales</taxon>
        <taxon>Beijerinckiaceae</taxon>
        <taxon>Methylocapsa</taxon>
    </lineage>
</organism>
<evidence type="ECO:0000313" key="8">
    <source>
        <dbReference type="Proteomes" id="UP000198755"/>
    </source>
</evidence>
<feature type="transmembrane region" description="Helical" evidence="5">
    <location>
        <begin position="6"/>
        <end position="26"/>
    </location>
</feature>
<dbReference type="EMBL" id="FOSN01000013">
    <property type="protein sequence ID" value="SFK63508.1"/>
    <property type="molecule type" value="Genomic_DNA"/>
</dbReference>
<dbReference type="AlphaFoldDB" id="A0A1I4B3S5"/>
<dbReference type="GO" id="GO:0016020">
    <property type="term" value="C:membrane"/>
    <property type="evidence" value="ECO:0007669"/>
    <property type="project" value="UniProtKB-SubCell"/>
</dbReference>
<feature type="domain" description="NADH-Ubiquinone oxidoreductase (complex I) chain 5 N-terminal" evidence="6">
    <location>
        <begin position="70"/>
        <end position="112"/>
    </location>
</feature>
<dbReference type="InterPro" id="IPR003945">
    <property type="entry name" value="NU5C-like"/>
</dbReference>
<dbReference type="Proteomes" id="UP000198755">
    <property type="component" value="Unassembled WGS sequence"/>
</dbReference>
<dbReference type="RefSeq" id="WP_244532330.1">
    <property type="nucleotide sequence ID" value="NZ_FOSN01000013.1"/>
</dbReference>
<gene>
    <name evidence="7" type="ORF">SAMN05444581_1134</name>
</gene>
<keyword evidence="2 5" id="KW-0812">Transmembrane</keyword>
<name>A0A1I4B3S5_9HYPH</name>
<comment type="subcellular location">
    <subcellularLocation>
        <location evidence="1">Membrane</location>
        <topology evidence="1">Multi-pass membrane protein</topology>
    </subcellularLocation>
</comment>
<proteinExistence type="predicted"/>
<protein>
    <submittedName>
        <fullName evidence="7">NADH-Ubiquinone oxidoreductase (Complex I), chain 5 N-terminus</fullName>
    </submittedName>
</protein>
<evidence type="ECO:0000313" key="7">
    <source>
        <dbReference type="EMBL" id="SFK63508.1"/>
    </source>
</evidence>
<dbReference type="PANTHER" id="PTHR42829">
    <property type="entry name" value="NADH-UBIQUINONE OXIDOREDUCTASE CHAIN 5"/>
    <property type="match status" value="1"/>
</dbReference>
<dbReference type="PANTHER" id="PTHR42829:SF1">
    <property type="entry name" value="INORGANIC CARBON TRANSPORTER SUBUNIT DABB-RELATED"/>
    <property type="match status" value="1"/>
</dbReference>
<evidence type="ECO:0000256" key="3">
    <source>
        <dbReference type="ARBA" id="ARBA00022989"/>
    </source>
</evidence>
<feature type="transmembrane region" description="Helical" evidence="5">
    <location>
        <begin position="38"/>
        <end position="59"/>
    </location>
</feature>
<evidence type="ECO:0000256" key="5">
    <source>
        <dbReference type="SAM" id="Phobius"/>
    </source>
</evidence>
<dbReference type="GO" id="GO:0003954">
    <property type="term" value="F:NADH dehydrogenase activity"/>
    <property type="evidence" value="ECO:0007669"/>
    <property type="project" value="TreeGrafter"/>
</dbReference>
<evidence type="ECO:0000256" key="1">
    <source>
        <dbReference type="ARBA" id="ARBA00004141"/>
    </source>
</evidence>
<dbReference type="GO" id="GO:0008137">
    <property type="term" value="F:NADH dehydrogenase (ubiquinone) activity"/>
    <property type="evidence" value="ECO:0007669"/>
    <property type="project" value="InterPro"/>
</dbReference>
<dbReference type="Pfam" id="PF00662">
    <property type="entry name" value="Proton_antipo_N"/>
    <property type="match status" value="1"/>
</dbReference>
<dbReference type="STRING" id="1612308.SAMN05444581_1134"/>
<dbReference type="GO" id="GO:0042773">
    <property type="term" value="P:ATP synthesis coupled electron transport"/>
    <property type="evidence" value="ECO:0007669"/>
    <property type="project" value="InterPro"/>
</dbReference>
<accession>A0A1I4B3S5</accession>